<name>A0A8H5BKH5_9AGAR</name>
<keyword evidence="3" id="KW-1185">Reference proteome</keyword>
<evidence type="ECO:0000256" key="1">
    <source>
        <dbReference type="SAM" id="Phobius"/>
    </source>
</evidence>
<keyword evidence="1" id="KW-0472">Membrane</keyword>
<dbReference type="Proteomes" id="UP000567179">
    <property type="component" value="Unassembled WGS sequence"/>
</dbReference>
<gene>
    <name evidence="2" type="ORF">D9619_009590</name>
</gene>
<dbReference type="EMBL" id="JAACJJ010000015">
    <property type="protein sequence ID" value="KAF5325040.1"/>
    <property type="molecule type" value="Genomic_DNA"/>
</dbReference>
<evidence type="ECO:0000313" key="3">
    <source>
        <dbReference type="Proteomes" id="UP000567179"/>
    </source>
</evidence>
<keyword evidence="1" id="KW-1133">Transmembrane helix</keyword>
<sequence>MSTSKNDDPRDASLEVAYTTPNTWYRDTDSLGTSGMFLSGLIMVTRNRFLAWPSVLFGLNNMFNAHPLRSKEGGSGYSNLALCMSALIASYIPLFIVQGAGVGKS</sequence>
<keyword evidence="1" id="KW-0812">Transmembrane</keyword>
<dbReference type="OrthoDB" id="284718at2759"/>
<reference evidence="2 3" key="1">
    <citation type="journal article" date="2020" name="ISME J.">
        <title>Uncovering the hidden diversity of litter-decomposition mechanisms in mushroom-forming fungi.</title>
        <authorList>
            <person name="Floudas D."/>
            <person name="Bentzer J."/>
            <person name="Ahren D."/>
            <person name="Johansson T."/>
            <person name="Persson P."/>
            <person name="Tunlid A."/>
        </authorList>
    </citation>
    <scope>NUCLEOTIDE SEQUENCE [LARGE SCALE GENOMIC DNA]</scope>
    <source>
        <strain evidence="2 3">CBS 101986</strain>
    </source>
</reference>
<accession>A0A8H5BKH5</accession>
<proteinExistence type="predicted"/>
<comment type="caution">
    <text evidence="2">The sequence shown here is derived from an EMBL/GenBank/DDBJ whole genome shotgun (WGS) entry which is preliminary data.</text>
</comment>
<feature type="transmembrane region" description="Helical" evidence="1">
    <location>
        <begin position="80"/>
        <end position="100"/>
    </location>
</feature>
<organism evidence="2 3">
    <name type="scientific">Psilocybe cf. subviscida</name>
    <dbReference type="NCBI Taxonomy" id="2480587"/>
    <lineage>
        <taxon>Eukaryota</taxon>
        <taxon>Fungi</taxon>
        <taxon>Dikarya</taxon>
        <taxon>Basidiomycota</taxon>
        <taxon>Agaricomycotina</taxon>
        <taxon>Agaricomycetes</taxon>
        <taxon>Agaricomycetidae</taxon>
        <taxon>Agaricales</taxon>
        <taxon>Agaricineae</taxon>
        <taxon>Strophariaceae</taxon>
        <taxon>Psilocybe</taxon>
    </lineage>
</organism>
<dbReference type="AlphaFoldDB" id="A0A8H5BKH5"/>
<evidence type="ECO:0000313" key="2">
    <source>
        <dbReference type="EMBL" id="KAF5325040.1"/>
    </source>
</evidence>
<protein>
    <submittedName>
        <fullName evidence="2">Uncharacterized protein</fullName>
    </submittedName>
</protein>